<feature type="domain" description="LSDAT prokaryote" evidence="1">
    <location>
        <begin position="2"/>
        <end position="95"/>
    </location>
</feature>
<reference evidence="2 3" key="1">
    <citation type="submission" date="2018-02" db="EMBL/GenBank/DDBJ databases">
        <authorList>
            <person name="Cohen D.B."/>
            <person name="Kent A.D."/>
        </authorList>
    </citation>
    <scope>NUCLEOTIDE SEQUENCE [LARGE SCALE GENOMIC DNA]</scope>
    <source>
        <strain evidence="2 3">ULC007</strain>
    </source>
</reference>
<proteinExistence type="predicted"/>
<dbReference type="OrthoDB" id="582259at2"/>
<evidence type="ECO:0000259" key="1">
    <source>
        <dbReference type="Pfam" id="PF18171"/>
    </source>
</evidence>
<protein>
    <recommendedName>
        <fullName evidence="1">LSDAT prokaryote domain-containing protein</fullName>
    </recommendedName>
</protein>
<keyword evidence="3" id="KW-1185">Reference proteome</keyword>
<name>A0A2T1DJ63_9CYAN</name>
<gene>
    <name evidence="2" type="ORF">C7B65_06365</name>
</gene>
<dbReference type="InterPro" id="IPR041482">
    <property type="entry name" value="LSDAT_prok"/>
</dbReference>
<organism evidence="2 3">
    <name type="scientific">Phormidesmis priestleyi ULC007</name>
    <dbReference type="NCBI Taxonomy" id="1920490"/>
    <lineage>
        <taxon>Bacteria</taxon>
        <taxon>Bacillati</taxon>
        <taxon>Cyanobacteriota</taxon>
        <taxon>Cyanophyceae</taxon>
        <taxon>Leptolyngbyales</taxon>
        <taxon>Leptolyngbyaceae</taxon>
        <taxon>Phormidesmis</taxon>
    </lineage>
</organism>
<dbReference type="EMBL" id="PVWG01000005">
    <property type="protein sequence ID" value="PSB20527.1"/>
    <property type="molecule type" value="Genomic_DNA"/>
</dbReference>
<dbReference type="STRING" id="1920490.GCA_001895925_02551"/>
<reference evidence="2 3" key="2">
    <citation type="submission" date="2018-03" db="EMBL/GenBank/DDBJ databases">
        <title>The ancient ancestry and fast evolution of plastids.</title>
        <authorList>
            <person name="Moore K.R."/>
            <person name="Magnabosco C."/>
            <person name="Momper L."/>
            <person name="Gold D.A."/>
            <person name="Bosak T."/>
            <person name="Fournier G.P."/>
        </authorList>
    </citation>
    <scope>NUCLEOTIDE SEQUENCE [LARGE SCALE GENOMIC DNA]</scope>
    <source>
        <strain evidence="2 3">ULC007</strain>
    </source>
</reference>
<sequence length="116" mass="12032">MPGSKWGDESAWIADVATQLAAGAPSVTVLINGGEVTWEDARQSVRAGRLVITIADSGRTADLLAAGLRADPTDARAKELIASGLVQAVDLTAGTIALTTIIETIFAKESIRSDLQ</sequence>
<dbReference type="AlphaFoldDB" id="A0A2T1DJ63"/>
<comment type="caution">
    <text evidence="2">The sequence shown here is derived from an EMBL/GenBank/DDBJ whole genome shotgun (WGS) entry which is preliminary data.</text>
</comment>
<accession>A0A2T1DJ63</accession>
<evidence type="ECO:0000313" key="2">
    <source>
        <dbReference type="EMBL" id="PSB20527.1"/>
    </source>
</evidence>
<dbReference type="Proteomes" id="UP000238634">
    <property type="component" value="Unassembled WGS sequence"/>
</dbReference>
<evidence type="ECO:0000313" key="3">
    <source>
        <dbReference type="Proteomes" id="UP000238634"/>
    </source>
</evidence>
<dbReference type="Pfam" id="PF18171">
    <property type="entry name" value="LSDAT_prok"/>
    <property type="match status" value="1"/>
</dbReference>